<organism evidence="2 3">
    <name type="scientific">Pinibacter aurantiacus</name>
    <dbReference type="NCBI Taxonomy" id="2851599"/>
    <lineage>
        <taxon>Bacteria</taxon>
        <taxon>Pseudomonadati</taxon>
        <taxon>Bacteroidota</taxon>
        <taxon>Chitinophagia</taxon>
        <taxon>Chitinophagales</taxon>
        <taxon>Chitinophagaceae</taxon>
        <taxon>Pinibacter</taxon>
    </lineage>
</organism>
<dbReference type="EMBL" id="JAHSPG010000015">
    <property type="protein sequence ID" value="MBV4359458.1"/>
    <property type="molecule type" value="Genomic_DNA"/>
</dbReference>
<evidence type="ECO:0000313" key="2">
    <source>
        <dbReference type="EMBL" id="MBV4359458.1"/>
    </source>
</evidence>
<dbReference type="AlphaFoldDB" id="A0A9E2SDN0"/>
<reference evidence="2" key="1">
    <citation type="submission" date="2021-06" db="EMBL/GenBank/DDBJ databases">
        <authorList>
            <person name="Huq M.A."/>
        </authorList>
    </citation>
    <scope>NUCLEOTIDE SEQUENCE</scope>
    <source>
        <strain evidence="2">MAH-26</strain>
    </source>
</reference>
<dbReference type="RefSeq" id="WP_217793633.1">
    <property type="nucleotide sequence ID" value="NZ_JAHSPG010000015.1"/>
</dbReference>
<proteinExistence type="predicted"/>
<feature type="chain" id="PRO_5039458410" description="Lipocalin-like domain-containing protein" evidence="1">
    <location>
        <begin position="32"/>
        <end position="151"/>
    </location>
</feature>
<evidence type="ECO:0008006" key="4">
    <source>
        <dbReference type="Google" id="ProtNLM"/>
    </source>
</evidence>
<feature type="signal peptide" evidence="1">
    <location>
        <begin position="1"/>
        <end position="31"/>
    </location>
</feature>
<dbReference type="Proteomes" id="UP000812270">
    <property type="component" value="Unassembled WGS sequence"/>
</dbReference>
<comment type="caution">
    <text evidence="2">The sequence shown here is derived from an EMBL/GenBank/DDBJ whole genome shotgun (WGS) entry which is preliminary data.</text>
</comment>
<gene>
    <name evidence="2" type="ORF">KTO63_19975</name>
</gene>
<keyword evidence="1" id="KW-0732">Signal</keyword>
<accession>A0A9E2SDN0</accession>
<keyword evidence="3" id="KW-1185">Reference proteome</keyword>
<sequence>MKKLLLGSIVLTAFALAISLFQISSCTKTNAQQPATKPTTYPIEGLWTGAYTVDLQPGLGERYFGFSIKPDSTIIIESSAGGQQNLSVGKWTLRDSVFVCTVTSVYGVANNVNVTQTMIGKWDKSGKLTQGAWQTSGQPNNYGKFTLARIN</sequence>
<evidence type="ECO:0000313" key="3">
    <source>
        <dbReference type="Proteomes" id="UP000812270"/>
    </source>
</evidence>
<evidence type="ECO:0000256" key="1">
    <source>
        <dbReference type="SAM" id="SignalP"/>
    </source>
</evidence>
<protein>
    <recommendedName>
        <fullName evidence="4">Lipocalin-like domain-containing protein</fullName>
    </recommendedName>
</protein>
<name>A0A9E2SDN0_9BACT</name>